<keyword evidence="3" id="KW-1185">Reference proteome</keyword>
<dbReference type="InterPro" id="IPR011008">
    <property type="entry name" value="Dimeric_a/b-barrel"/>
</dbReference>
<reference evidence="2 3" key="1">
    <citation type="submission" date="2020-05" db="EMBL/GenBank/DDBJ databases">
        <title>Ramlibacter rhizophilus sp. nov., isolated from rhizosphere soil of national flower Mugunghwa from South Korea.</title>
        <authorList>
            <person name="Zheng-Fei Y."/>
            <person name="Huan T."/>
        </authorList>
    </citation>
    <scope>NUCLEOTIDE SEQUENCE [LARGE SCALE GENOMIC DNA]</scope>
    <source>
        <strain evidence="2 3">H242</strain>
    </source>
</reference>
<dbReference type="PANTHER" id="PTHR41521:SF4">
    <property type="entry name" value="BLR0684 PROTEIN"/>
    <property type="match status" value="1"/>
</dbReference>
<dbReference type="EMBL" id="CP053418">
    <property type="protein sequence ID" value="QJW83784.1"/>
    <property type="molecule type" value="Genomic_DNA"/>
</dbReference>
<reference evidence="2 3" key="2">
    <citation type="submission" date="2020-05" db="EMBL/GenBank/DDBJ databases">
        <authorList>
            <person name="Khan S.A."/>
            <person name="Jeon C.O."/>
            <person name="Chun B.H."/>
        </authorList>
    </citation>
    <scope>NUCLEOTIDE SEQUENCE [LARGE SCALE GENOMIC DNA]</scope>
    <source>
        <strain evidence="2 3">H242</strain>
    </source>
</reference>
<dbReference type="Pfam" id="PF07045">
    <property type="entry name" value="DUF1330"/>
    <property type="match status" value="1"/>
</dbReference>
<evidence type="ECO:0000259" key="1">
    <source>
        <dbReference type="Pfam" id="PF07045"/>
    </source>
</evidence>
<dbReference type="PANTHER" id="PTHR41521">
    <property type="match status" value="1"/>
</dbReference>
<feature type="domain" description="DUF1330" evidence="1">
    <location>
        <begin position="5"/>
        <end position="98"/>
    </location>
</feature>
<evidence type="ECO:0000313" key="3">
    <source>
        <dbReference type="Proteomes" id="UP000500826"/>
    </source>
</evidence>
<accession>A0ABX6P159</accession>
<protein>
    <submittedName>
        <fullName evidence="2">DUF1330 domain-containing protein</fullName>
    </submittedName>
</protein>
<dbReference type="Proteomes" id="UP000500826">
    <property type="component" value="Chromosome"/>
</dbReference>
<sequence length="102" mass="11575">MKPRKGYLFAELEVTDAAHFYDEYMPRVIPVLREFGAVFPAGSNAPAVKEGGRQVKRVVLLEFESMERAQTFYHSPRYQAVIGHRLRSANGHLYIFEGAESA</sequence>
<gene>
    <name evidence="2" type="ORF">HK414_06515</name>
</gene>
<dbReference type="Gene3D" id="3.30.70.100">
    <property type="match status" value="1"/>
</dbReference>
<name>A0ABX6P159_9BURK</name>
<organism evidence="2 3">
    <name type="scientific">Ramlibacter terrae</name>
    <dbReference type="NCBI Taxonomy" id="2732511"/>
    <lineage>
        <taxon>Bacteria</taxon>
        <taxon>Pseudomonadati</taxon>
        <taxon>Pseudomonadota</taxon>
        <taxon>Betaproteobacteria</taxon>
        <taxon>Burkholderiales</taxon>
        <taxon>Comamonadaceae</taxon>
        <taxon>Ramlibacter</taxon>
    </lineage>
</organism>
<dbReference type="InterPro" id="IPR010753">
    <property type="entry name" value="DUF1330"/>
</dbReference>
<dbReference type="SUPFAM" id="SSF54909">
    <property type="entry name" value="Dimeric alpha+beta barrel"/>
    <property type="match status" value="1"/>
</dbReference>
<evidence type="ECO:0000313" key="2">
    <source>
        <dbReference type="EMBL" id="QJW83784.1"/>
    </source>
</evidence>
<proteinExistence type="predicted"/>